<sequence>MAWYSLSEVLKIKPPTDEKSLKRLWMRPRPSKKITKPKSSEKKAEVSVEIKKGRIDIYV</sequence>
<protein>
    <submittedName>
        <fullName evidence="1">Uncharacterized protein</fullName>
    </submittedName>
</protein>
<name>C0QPG6_PERMH</name>
<dbReference type="PaxDb" id="123214-PERMA_0776"/>
<dbReference type="Proteomes" id="UP000001366">
    <property type="component" value="Chromosome"/>
</dbReference>
<accession>C0QPG6</accession>
<dbReference type="EMBL" id="CP001230">
    <property type="protein sequence ID" value="ACO04349.1"/>
    <property type="molecule type" value="Genomic_DNA"/>
</dbReference>
<proteinExistence type="predicted"/>
<dbReference type="STRING" id="123214.PERMA_0776"/>
<dbReference type="AlphaFoldDB" id="C0QPG6"/>
<dbReference type="HOGENOM" id="CLU_2956557_0_0_0"/>
<evidence type="ECO:0000313" key="2">
    <source>
        <dbReference type="Proteomes" id="UP000001366"/>
    </source>
</evidence>
<evidence type="ECO:0000313" key="1">
    <source>
        <dbReference type="EMBL" id="ACO04349.1"/>
    </source>
</evidence>
<reference evidence="1 2" key="1">
    <citation type="journal article" date="2009" name="J. Bacteriol.">
        <title>Complete and draft genome sequences of six members of the Aquificales.</title>
        <authorList>
            <person name="Reysenbach A.L."/>
            <person name="Hamamura N."/>
            <person name="Podar M."/>
            <person name="Griffiths E."/>
            <person name="Ferreira S."/>
            <person name="Hochstein R."/>
            <person name="Heidelberg J."/>
            <person name="Johnson J."/>
            <person name="Mead D."/>
            <person name="Pohorille A."/>
            <person name="Sarmiento M."/>
            <person name="Schweighofer K."/>
            <person name="Seshadri R."/>
            <person name="Voytek M.A."/>
        </authorList>
    </citation>
    <scope>NUCLEOTIDE SEQUENCE [LARGE SCALE GENOMIC DNA]</scope>
    <source>
        <strain evidence="2">DSM 14350 / EX-H1</strain>
    </source>
</reference>
<organism evidence="1 2">
    <name type="scientific">Persephonella marina (strain DSM 14350 / EX-H1)</name>
    <dbReference type="NCBI Taxonomy" id="123214"/>
    <lineage>
        <taxon>Bacteria</taxon>
        <taxon>Pseudomonadati</taxon>
        <taxon>Aquificota</taxon>
        <taxon>Aquificia</taxon>
        <taxon>Aquificales</taxon>
        <taxon>Hydrogenothermaceae</taxon>
        <taxon>Persephonella</taxon>
    </lineage>
</organism>
<dbReference type="KEGG" id="pmx:PERMA_0776"/>
<keyword evidence="2" id="KW-1185">Reference proteome</keyword>
<dbReference type="RefSeq" id="WP_012676587.1">
    <property type="nucleotide sequence ID" value="NC_012440.1"/>
</dbReference>
<gene>
    <name evidence="1" type="ordered locus">PERMA_0776</name>
</gene>